<dbReference type="RefSeq" id="WP_009182746.1">
    <property type="nucleotide sequence ID" value="NZ_CM001368.1"/>
</dbReference>
<dbReference type="SFLD" id="SFLDF00281">
    <property type="entry name" value="FeMo_cofactor_biosynthesis_pro"/>
    <property type="match status" value="1"/>
</dbReference>
<dbReference type="GO" id="GO:0051539">
    <property type="term" value="F:4 iron, 4 sulfur cluster binding"/>
    <property type="evidence" value="ECO:0007669"/>
    <property type="project" value="UniProtKB-KW"/>
</dbReference>
<dbReference type="PANTHER" id="PTHR43787">
    <property type="entry name" value="FEMO COFACTOR BIOSYNTHESIS PROTEIN NIFB-RELATED"/>
    <property type="match status" value="1"/>
</dbReference>
<dbReference type="UniPathway" id="UPA00782"/>
<dbReference type="Gene3D" id="3.20.20.70">
    <property type="entry name" value="Aldolase class I"/>
    <property type="match status" value="1"/>
</dbReference>
<dbReference type="SFLD" id="SFLDG01068">
    <property type="entry name" value="FeMo_cofactor_biosynthesis_pro"/>
    <property type="match status" value="1"/>
</dbReference>
<comment type="pathway">
    <text evidence="3">Cofactor biosynthesis; Fe-Mo cofactor biosynthesis.</text>
</comment>
<evidence type="ECO:0000256" key="4">
    <source>
        <dbReference type="ARBA" id="ARBA00006804"/>
    </source>
</evidence>
<dbReference type="CDD" id="cd01335">
    <property type="entry name" value="Radical_SAM"/>
    <property type="match status" value="1"/>
</dbReference>
<keyword evidence="10" id="KW-0411">Iron-sulfur</keyword>
<name>G7QBS6_9BACT</name>
<dbReference type="InterPro" id="IPR003731">
    <property type="entry name" value="Di-Nase_FeMo-co_biosynth"/>
</dbReference>
<keyword evidence="8" id="KW-0479">Metal-binding</keyword>
<evidence type="ECO:0000256" key="3">
    <source>
        <dbReference type="ARBA" id="ARBA00005155"/>
    </source>
</evidence>
<sequence length="426" mass="45683">MTTTKDLSKHPCFNRESAGSCGRVHLPVAPKCNIMCNFCNRKYDCVSESRPGVTSAVLTPEQAVLYMDKVLEKEPRITVCGIAGPGDPMANPEALETVRLLKDKYPQMLFCLSTNGLALPAHAAELAELGVTHVTVTVNAVDPKIGAKIYSWARDGKVIHRGEAAARLLLERQIEGIKILKAKGVIVKSNTIVIPGVNDHHVLEVSKVLSELGVDIQNIMPIFPVADTPFAEVEAPSSEMIKDLREKAGGLVPQMSHCRRCRADAVGLLCNDRSGELAPLLGECSRTAPGADLEKRPYVAVATREGMLVNMHLGEAHKFQIWKQEAVGFSFVEDRWAPDPGAGPKRWEELAKVLSDCRAVLVAAYGETPRKVLSASGILPYECSGFLETALAEVYGSGDLSLLKSRKKGLGKACCGSGGGGGEGCG</sequence>
<keyword evidence="17" id="KW-1185">Reference proteome</keyword>
<dbReference type="PANTHER" id="PTHR43787:SF13">
    <property type="entry name" value="FEMO COFACTOR BIOSYNTHESIS PROTEIN NIFB"/>
    <property type="match status" value="1"/>
</dbReference>
<feature type="domain" description="Radical SAM core" evidence="15">
    <location>
        <begin position="18"/>
        <end position="262"/>
    </location>
</feature>
<organism evidence="16 17">
    <name type="scientific">Solidesulfovibrio carbinoliphilus subsp. oakridgensis</name>
    <dbReference type="NCBI Taxonomy" id="694327"/>
    <lineage>
        <taxon>Bacteria</taxon>
        <taxon>Pseudomonadati</taxon>
        <taxon>Thermodesulfobacteriota</taxon>
        <taxon>Desulfovibrionia</taxon>
        <taxon>Desulfovibrionales</taxon>
        <taxon>Desulfovibrionaceae</taxon>
        <taxon>Solidesulfovibrio</taxon>
    </lineage>
</organism>
<dbReference type="EMBL" id="CM001368">
    <property type="protein sequence ID" value="EHJ49419.1"/>
    <property type="molecule type" value="Genomic_DNA"/>
</dbReference>
<dbReference type="InterPro" id="IPR006638">
    <property type="entry name" value="Elp3/MiaA/NifB-like_rSAM"/>
</dbReference>
<gene>
    <name evidence="16" type="ORF">DFW101_3421</name>
</gene>
<reference evidence="17" key="1">
    <citation type="journal article" date="2015" name="Genome Announc.">
        <title>High-Quality Draft Genome Sequence of Desulfovibrio carbinoliphilus FW-101-2B, an Organic Acid-Oxidizing Sulfate-Reducing Bacterium Isolated from Uranium(VI)-Contaminated Groundwater.</title>
        <authorList>
            <person name="Ramsay B.D."/>
            <person name="Hwang C."/>
            <person name="Woo H.L."/>
            <person name="Carroll S.L."/>
            <person name="Lucas S."/>
            <person name="Han J."/>
            <person name="Lapidus A.L."/>
            <person name="Cheng J.F."/>
            <person name="Goodwin L.A."/>
            <person name="Pitluck S."/>
            <person name="Peters L."/>
            <person name="Chertkov O."/>
            <person name="Held B."/>
            <person name="Detter J.C."/>
            <person name="Han C.S."/>
            <person name="Tapia R."/>
            <person name="Land M.L."/>
            <person name="Hauser L.J."/>
            <person name="Kyrpides N.C."/>
            <person name="Ivanova N.N."/>
            <person name="Mikhailova N."/>
            <person name="Pagani I."/>
            <person name="Woyke T."/>
            <person name="Arkin A.P."/>
            <person name="Dehal P."/>
            <person name="Chivian D."/>
            <person name="Criddle C.S."/>
            <person name="Wu W."/>
            <person name="Chakraborty R."/>
            <person name="Hazen T.C."/>
            <person name="Fields M.W."/>
        </authorList>
    </citation>
    <scope>NUCLEOTIDE SEQUENCE [LARGE SCALE GENOMIC DNA]</scope>
    <source>
        <strain evidence="17">FW-101-2B</strain>
    </source>
</reference>
<evidence type="ECO:0000256" key="13">
    <source>
        <dbReference type="ARBA" id="ARBA00030926"/>
    </source>
</evidence>
<dbReference type="STRING" id="694327.DFW101_3421"/>
<evidence type="ECO:0000256" key="6">
    <source>
        <dbReference type="ARBA" id="ARBA00022485"/>
    </source>
</evidence>
<evidence type="ECO:0000256" key="9">
    <source>
        <dbReference type="ARBA" id="ARBA00023004"/>
    </source>
</evidence>
<dbReference type="Pfam" id="PF02579">
    <property type="entry name" value="Nitro_FeMo-Co"/>
    <property type="match status" value="1"/>
</dbReference>
<evidence type="ECO:0000256" key="11">
    <source>
        <dbReference type="ARBA" id="ARBA00023231"/>
    </source>
</evidence>
<dbReference type="AlphaFoldDB" id="G7QBS6"/>
<dbReference type="SMART" id="SM00729">
    <property type="entry name" value="Elp3"/>
    <property type="match status" value="1"/>
</dbReference>
<protein>
    <recommendedName>
        <fullName evidence="5">FeMo cofactor biosynthesis protein NifB</fullName>
    </recommendedName>
    <alternativeName>
        <fullName evidence="14">Nitrogenase cofactor maturase NifB</fullName>
    </alternativeName>
    <alternativeName>
        <fullName evidence="13">Radical SAM assemblase NifB</fullName>
    </alternativeName>
</protein>
<dbReference type="InterPro" id="IPR058240">
    <property type="entry name" value="rSAM_sf"/>
</dbReference>
<evidence type="ECO:0000256" key="10">
    <source>
        <dbReference type="ARBA" id="ARBA00023014"/>
    </source>
</evidence>
<keyword evidence="12" id="KW-0456">Lyase</keyword>
<dbReference type="SUPFAM" id="SSF102114">
    <property type="entry name" value="Radical SAM enzymes"/>
    <property type="match status" value="1"/>
</dbReference>
<evidence type="ECO:0000256" key="2">
    <source>
        <dbReference type="ARBA" id="ARBA00003522"/>
    </source>
</evidence>
<comment type="function">
    <text evidence="2">Involved in the biosynthesis of the iron-molybdenum cofactor (FeMo-co or M-cluster) found in the dinitrogenase enzyme of the nitrogenase complex in nitrogen-fixing microorganisms. NifB catalyzes the crucial step of radical SAM-dependent carbide insertion that occurs concomitant with the insertion of a 9th sulfur and the rearrangement/coupling of two [4Fe-4S] clusters into a [8Fe-9S-C] cluster, the precursor to the M-cluster.</text>
</comment>
<dbReference type="Pfam" id="PF04055">
    <property type="entry name" value="Radical_SAM"/>
    <property type="match status" value="1"/>
</dbReference>
<dbReference type="HOGENOM" id="CLU_027639_0_0_7"/>
<evidence type="ECO:0000256" key="7">
    <source>
        <dbReference type="ARBA" id="ARBA00022691"/>
    </source>
</evidence>
<dbReference type="eggNOG" id="COG0535">
    <property type="taxonomic scope" value="Bacteria"/>
</dbReference>
<evidence type="ECO:0000256" key="5">
    <source>
        <dbReference type="ARBA" id="ARBA00021702"/>
    </source>
</evidence>
<keyword evidence="6" id="KW-0004">4Fe-4S</keyword>
<dbReference type="Proteomes" id="UP000004662">
    <property type="component" value="Chromosome"/>
</dbReference>
<dbReference type="SFLD" id="SFLDG01067">
    <property type="entry name" value="SPASM/twitch_domain_containing"/>
    <property type="match status" value="1"/>
</dbReference>
<evidence type="ECO:0000256" key="14">
    <source>
        <dbReference type="ARBA" id="ARBA00032102"/>
    </source>
</evidence>
<dbReference type="InterPro" id="IPR013785">
    <property type="entry name" value="Aldolase_TIM"/>
</dbReference>
<dbReference type="PROSITE" id="PS51918">
    <property type="entry name" value="RADICAL_SAM"/>
    <property type="match status" value="1"/>
</dbReference>
<dbReference type="InterPro" id="IPR036105">
    <property type="entry name" value="DiNase_FeMo-co_biosyn_sf"/>
</dbReference>
<evidence type="ECO:0000259" key="15">
    <source>
        <dbReference type="PROSITE" id="PS51918"/>
    </source>
</evidence>
<evidence type="ECO:0000256" key="1">
    <source>
        <dbReference type="ARBA" id="ARBA00001966"/>
    </source>
</evidence>
<dbReference type="InterPro" id="IPR007197">
    <property type="entry name" value="rSAM"/>
</dbReference>
<accession>G7QBS6</accession>
<keyword evidence="7" id="KW-0949">S-adenosyl-L-methionine</keyword>
<dbReference type="OrthoDB" id="9785734at2"/>
<evidence type="ECO:0000256" key="12">
    <source>
        <dbReference type="ARBA" id="ARBA00023239"/>
    </source>
</evidence>
<evidence type="ECO:0000256" key="8">
    <source>
        <dbReference type="ARBA" id="ARBA00022723"/>
    </source>
</evidence>
<dbReference type="GO" id="GO:0046872">
    <property type="term" value="F:metal ion binding"/>
    <property type="evidence" value="ECO:0007669"/>
    <property type="project" value="UniProtKB-KW"/>
</dbReference>
<comment type="similarity">
    <text evidence="4">Belongs to the radical SAM superfamily. NifB family.</text>
</comment>
<evidence type="ECO:0000313" key="16">
    <source>
        <dbReference type="EMBL" id="EHJ49419.1"/>
    </source>
</evidence>
<dbReference type="Gene3D" id="3.30.420.130">
    <property type="entry name" value="Dinitrogenase iron-molybdenum cofactor biosynthesis domain"/>
    <property type="match status" value="1"/>
</dbReference>
<evidence type="ECO:0000313" key="17">
    <source>
        <dbReference type="Proteomes" id="UP000004662"/>
    </source>
</evidence>
<keyword evidence="9" id="KW-0408">Iron</keyword>
<dbReference type="SFLD" id="SFLDS00029">
    <property type="entry name" value="Radical_SAM"/>
    <property type="match status" value="1"/>
</dbReference>
<comment type="cofactor">
    <cofactor evidence="1">
        <name>[4Fe-4S] cluster</name>
        <dbReference type="ChEBI" id="CHEBI:49883"/>
    </cofactor>
</comment>
<dbReference type="SUPFAM" id="SSF53146">
    <property type="entry name" value="Nitrogenase accessory factor-like"/>
    <property type="match status" value="1"/>
</dbReference>
<keyword evidence="11" id="KW-0535">Nitrogen fixation</keyword>
<proteinExistence type="inferred from homology"/>
<dbReference type="GO" id="GO:0016829">
    <property type="term" value="F:lyase activity"/>
    <property type="evidence" value="ECO:0007669"/>
    <property type="project" value="UniProtKB-KW"/>
</dbReference>